<evidence type="ECO:0000313" key="1">
    <source>
        <dbReference type="EMBL" id="MBK7675888.1"/>
    </source>
</evidence>
<dbReference type="EMBL" id="JADJMH010000014">
    <property type="protein sequence ID" value="MBK7675888.1"/>
    <property type="molecule type" value="Genomic_DNA"/>
</dbReference>
<protein>
    <submittedName>
        <fullName evidence="1">Uncharacterized protein</fullName>
    </submittedName>
</protein>
<organism evidence="1 2">
    <name type="scientific">Candidatus Accumulibacter proximus</name>
    <dbReference type="NCBI Taxonomy" id="2954385"/>
    <lineage>
        <taxon>Bacteria</taxon>
        <taxon>Pseudomonadati</taxon>
        <taxon>Pseudomonadota</taxon>
        <taxon>Betaproteobacteria</taxon>
        <taxon>Candidatus Accumulibacter</taxon>
    </lineage>
</organism>
<reference evidence="1 2" key="1">
    <citation type="submission" date="2020-10" db="EMBL/GenBank/DDBJ databases">
        <title>Connecting structure to function with the recovery of over 1000 high-quality activated sludge metagenome-assembled genomes encoding full-length rRNA genes using long-read sequencing.</title>
        <authorList>
            <person name="Singleton C.M."/>
            <person name="Petriglieri F."/>
            <person name="Kristensen J.M."/>
            <person name="Kirkegaard R.H."/>
            <person name="Michaelsen T.Y."/>
            <person name="Andersen M.H."/>
            <person name="Karst S.M."/>
            <person name="Dueholm M.S."/>
            <person name="Nielsen P.H."/>
            <person name="Albertsen M."/>
        </authorList>
    </citation>
    <scope>NUCLEOTIDE SEQUENCE [LARGE SCALE GENOMIC DNA]</scope>
    <source>
        <strain evidence="1">EsbW_18-Q3-R4-48_BATAC.285</strain>
    </source>
</reference>
<accession>A0A935PYT6</accession>
<name>A0A935PYT6_9PROT</name>
<evidence type="ECO:0000313" key="2">
    <source>
        <dbReference type="Proteomes" id="UP000697998"/>
    </source>
</evidence>
<sequence length="384" mass="43745">MDDLDNPFESRHRKHVANCPRCRTSHSYVDVKHPMANDPGYWVVQCSGCSKPFCITGLHDVFDSYGISIVVLAREEGDVRESEHPIAQEVARHNLDLNALSLVYDFDACPLYECACARPLDIAALRQLEKEIEAVNMQYRYRIHYGIKGRFYAQYVVAKVNFTCECGAVHEAVFYRRFVIDPDQPPLKATDFVLADVSGAQLTDALDGIRSKDDAMDLLTKLVMRWNLLADQIVIASPFIGHQFLSKEKQIAIWEWLLSMLDARITVFVTRSTSWKAYREAMEKTGLPVDILEQFSLENKVVSAGQSKQDFHAKFYAGISDDWCEVYSGSANLLRGPSMENTSFRSMTRETFNRRYLARMALKKPLPVSEYKANERSLVMYGSS</sequence>
<dbReference type="AlphaFoldDB" id="A0A935PYT6"/>
<dbReference type="Proteomes" id="UP000697998">
    <property type="component" value="Unassembled WGS sequence"/>
</dbReference>
<gene>
    <name evidence="1" type="ORF">IPJ27_14685</name>
</gene>
<proteinExistence type="predicted"/>
<comment type="caution">
    <text evidence="1">The sequence shown here is derived from an EMBL/GenBank/DDBJ whole genome shotgun (WGS) entry which is preliminary data.</text>
</comment>